<evidence type="ECO:0000256" key="2">
    <source>
        <dbReference type="ARBA" id="ARBA00022553"/>
    </source>
</evidence>
<dbReference type="OrthoDB" id="8709537at2759"/>
<feature type="compositionally biased region" description="Polar residues" evidence="4">
    <location>
        <begin position="36"/>
        <end position="53"/>
    </location>
</feature>
<dbReference type="GO" id="GO:0071565">
    <property type="term" value="C:nBAF complex"/>
    <property type="evidence" value="ECO:0007669"/>
    <property type="project" value="TreeGrafter"/>
</dbReference>
<feature type="region of interest" description="Disordered" evidence="4">
    <location>
        <begin position="701"/>
        <end position="723"/>
    </location>
</feature>
<dbReference type="Proteomes" id="UP000663828">
    <property type="component" value="Unassembled WGS sequence"/>
</dbReference>
<evidence type="ECO:0000313" key="6">
    <source>
        <dbReference type="EMBL" id="CAF1022973.1"/>
    </source>
</evidence>
<evidence type="ECO:0000256" key="3">
    <source>
        <dbReference type="ARBA" id="ARBA00023242"/>
    </source>
</evidence>
<keyword evidence="3" id="KW-0539">Nucleus</keyword>
<dbReference type="PANTHER" id="PTHR12656:SF5">
    <property type="entry name" value="TRITHORAX GROUP PROTEIN OSA"/>
    <property type="match status" value="1"/>
</dbReference>
<comment type="caution">
    <text evidence="7">The sequence shown here is derived from an EMBL/GenBank/DDBJ whole genome shotgun (WGS) entry which is preliminary data.</text>
</comment>
<dbReference type="GO" id="GO:0006338">
    <property type="term" value="P:chromatin remodeling"/>
    <property type="evidence" value="ECO:0007669"/>
    <property type="project" value="InterPro"/>
</dbReference>
<dbReference type="Pfam" id="PF12031">
    <property type="entry name" value="BAF250_C"/>
    <property type="match status" value="1"/>
</dbReference>
<feature type="compositionally biased region" description="Polar residues" evidence="4">
    <location>
        <begin position="456"/>
        <end position="467"/>
    </location>
</feature>
<evidence type="ECO:0000259" key="5">
    <source>
        <dbReference type="PROSITE" id="PS51011"/>
    </source>
</evidence>
<name>A0A815YR28_ADIRI</name>
<feature type="compositionally biased region" description="Low complexity" evidence="4">
    <location>
        <begin position="237"/>
        <end position="253"/>
    </location>
</feature>
<dbReference type="AlphaFoldDB" id="A0A815YR28"/>
<dbReference type="SMART" id="SM01014">
    <property type="entry name" value="ARID"/>
    <property type="match status" value="1"/>
</dbReference>
<dbReference type="EMBL" id="CAJNOJ010000068">
    <property type="protein sequence ID" value="CAF1022973.1"/>
    <property type="molecule type" value="Genomic_DNA"/>
</dbReference>
<dbReference type="GO" id="GO:0006357">
    <property type="term" value="P:regulation of transcription by RNA polymerase II"/>
    <property type="evidence" value="ECO:0007669"/>
    <property type="project" value="TreeGrafter"/>
</dbReference>
<dbReference type="EMBL" id="CAJNOR010005737">
    <property type="protein sequence ID" value="CAF1574461.1"/>
    <property type="molecule type" value="Genomic_DNA"/>
</dbReference>
<keyword evidence="8" id="KW-1185">Reference proteome</keyword>
<dbReference type="InterPro" id="IPR036431">
    <property type="entry name" value="ARID_dom_sf"/>
</dbReference>
<feature type="region of interest" description="Disordered" evidence="4">
    <location>
        <begin position="179"/>
        <end position="317"/>
    </location>
</feature>
<dbReference type="Pfam" id="PF01388">
    <property type="entry name" value="ARID"/>
    <property type="match status" value="1"/>
</dbReference>
<dbReference type="InterPro" id="IPR021906">
    <property type="entry name" value="BAF250/Osa"/>
</dbReference>
<comment type="subcellular location">
    <subcellularLocation>
        <location evidence="1">Nucleus</location>
    </subcellularLocation>
</comment>
<feature type="compositionally biased region" description="Low complexity" evidence="4">
    <location>
        <begin position="1"/>
        <end position="18"/>
    </location>
</feature>
<evidence type="ECO:0000256" key="4">
    <source>
        <dbReference type="SAM" id="MobiDB-lite"/>
    </source>
</evidence>
<accession>A0A815YR28</accession>
<organism evidence="7 8">
    <name type="scientific">Adineta ricciae</name>
    <name type="common">Rotifer</name>
    <dbReference type="NCBI Taxonomy" id="249248"/>
    <lineage>
        <taxon>Eukaryota</taxon>
        <taxon>Metazoa</taxon>
        <taxon>Spiralia</taxon>
        <taxon>Gnathifera</taxon>
        <taxon>Rotifera</taxon>
        <taxon>Eurotatoria</taxon>
        <taxon>Bdelloidea</taxon>
        <taxon>Adinetida</taxon>
        <taxon>Adinetidae</taxon>
        <taxon>Adineta</taxon>
    </lineage>
</organism>
<dbReference type="GO" id="GO:0031491">
    <property type="term" value="F:nucleosome binding"/>
    <property type="evidence" value="ECO:0007669"/>
    <property type="project" value="TreeGrafter"/>
</dbReference>
<feature type="region of interest" description="Disordered" evidence="4">
    <location>
        <begin position="136"/>
        <end position="166"/>
    </location>
</feature>
<keyword evidence="2" id="KW-0597">Phosphoprotein</keyword>
<proteinExistence type="predicted"/>
<evidence type="ECO:0000313" key="8">
    <source>
        <dbReference type="Proteomes" id="UP000663828"/>
    </source>
</evidence>
<gene>
    <name evidence="6" type="ORF">EDS130_LOCUS15999</name>
    <name evidence="7" type="ORF">XAT740_LOCUS44806</name>
</gene>
<dbReference type="SMART" id="SM00501">
    <property type="entry name" value="BRIGHT"/>
    <property type="match status" value="1"/>
</dbReference>
<dbReference type="GO" id="GO:0045893">
    <property type="term" value="P:positive regulation of DNA-templated transcription"/>
    <property type="evidence" value="ECO:0007669"/>
    <property type="project" value="TreeGrafter"/>
</dbReference>
<evidence type="ECO:0000256" key="1">
    <source>
        <dbReference type="ARBA" id="ARBA00004123"/>
    </source>
</evidence>
<feature type="region of interest" description="Disordered" evidence="4">
    <location>
        <begin position="436"/>
        <end position="472"/>
    </location>
</feature>
<feature type="compositionally biased region" description="Polar residues" evidence="4">
    <location>
        <begin position="19"/>
        <end position="29"/>
    </location>
</feature>
<dbReference type="InterPro" id="IPR001606">
    <property type="entry name" value="ARID_dom"/>
</dbReference>
<feature type="compositionally biased region" description="Basic and acidic residues" evidence="4">
    <location>
        <begin position="701"/>
        <end position="718"/>
    </location>
</feature>
<sequence length="1114" mass="127420">MSYESSNNFYSHNNNPNPRAQQMLSSNYYSRPPPQSSAMSQYQGYPSSTSHQIFPSYDPYESRSTGYYPPYASSHEQQRPVGTNYYGENHVESPVYLSKDSNSLNDSNSMMVSNDYQTGNTSTPMTQMPQRNIGYHNSSMMPAAHPSLRQQQQQGDPYGNSNASPYSYANSNMMNARYSVPPHRSAYSNDVTSGKVQPYPTQSSYPAYSNGPSNNYPTASQSTWPPLVSSNTTESDSNYSHSQMQTSSSTTGTAESRSQDDDSNPTKAKGNVPESPNYANISSNVFDDAESSNSSFSDSPSVSNEKAPKKPKNSQITQSEILNKLREMGNEPERNLFVDRLQKLWEEHHVVCRKLPTLARQTIDLYRLYLLIREQNGFEQFSKTAKNRHWRDIALKLHIPNCSTAALTMKQKYIQLKLFHYECKYDRGSIDPEPILADIEKPKEKRSLKQTDEKSMNSFTETPSTKQPETDYQPASASVANVNSQSQYACIPSTVQFAKKPDESYKVQLRAMPVAFPPNSVEATTLSTKFKRRKLTAKDIPPIDPMKLLMSLRAGLLAETTWALDTINIMLSDDQTHTYFRLKQMPGLLQAIIDNYLKCLTELFDELKVEHESQLQENQHESNQEQASVIYRIESNCLNKYQRKYSRPHDIKYEHVYDDQGNLKSNPESVVDLQNTDDLCYIQTHFDPMHVDDHYYENLHHSHHSDDTISSEEHDQEPTKTSVKRLKSLESDISPNYNEEFLQHYKRKFQFDEDYSSSTNTDLNAHMNVNNQQENASAIFTRYSFGYDQTSSRCICISSILRNLSFIPGNDIELVKYQTLIHLLARLLLLRHNVKTTATSSDNDQSLIDYQSKNENPTILPSFSWSECLINIRENTLVTLTNIAGVLIFDSLDSDLINQLIDGLLHWSTCYSDEAMDPIQSPYLSAQRLSIEILTKLSIHEMNMDFILATPPVQRISSLFRILTDWLNVDEMNTQYSNINRSQTYTQREFAIVLLNALLRCDSNATNIITHIPYTVSLLINFLEDYEKKTNELTTRYGSDYVLRISNTQQAEQFLFTTNDMLKRAANCLLLIAHQSENTKLMKKYEDRILNLSISNIIDRNVGRILTDILHYCS</sequence>
<dbReference type="Gene3D" id="1.10.150.60">
    <property type="entry name" value="ARID DNA-binding domain"/>
    <property type="match status" value="1"/>
</dbReference>
<dbReference type="GO" id="GO:0005654">
    <property type="term" value="C:nucleoplasm"/>
    <property type="evidence" value="ECO:0007669"/>
    <property type="project" value="TreeGrafter"/>
</dbReference>
<dbReference type="Proteomes" id="UP000663852">
    <property type="component" value="Unassembled WGS sequence"/>
</dbReference>
<dbReference type="SUPFAM" id="SSF46774">
    <property type="entry name" value="ARID-like"/>
    <property type="match status" value="1"/>
</dbReference>
<dbReference type="PROSITE" id="PS51011">
    <property type="entry name" value="ARID"/>
    <property type="match status" value="1"/>
</dbReference>
<dbReference type="GO" id="GO:0016514">
    <property type="term" value="C:SWI/SNF complex"/>
    <property type="evidence" value="ECO:0007669"/>
    <property type="project" value="InterPro"/>
</dbReference>
<dbReference type="GO" id="GO:0003677">
    <property type="term" value="F:DNA binding"/>
    <property type="evidence" value="ECO:0007669"/>
    <property type="project" value="InterPro"/>
</dbReference>
<dbReference type="PANTHER" id="PTHR12656">
    <property type="entry name" value="BRG-1 ASSOCIATED FACTOR 250 BAF250"/>
    <property type="match status" value="1"/>
</dbReference>
<evidence type="ECO:0000313" key="7">
    <source>
        <dbReference type="EMBL" id="CAF1574461.1"/>
    </source>
</evidence>
<feature type="region of interest" description="Disordered" evidence="4">
    <location>
        <begin position="1"/>
        <end position="78"/>
    </location>
</feature>
<reference evidence="7" key="1">
    <citation type="submission" date="2021-02" db="EMBL/GenBank/DDBJ databases">
        <authorList>
            <person name="Nowell W R."/>
        </authorList>
    </citation>
    <scope>NUCLEOTIDE SEQUENCE</scope>
</reference>
<feature type="compositionally biased region" description="Basic and acidic residues" evidence="4">
    <location>
        <begin position="438"/>
        <end position="455"/>
    </location>
</feature>
<dbReference type="GO" id="GO:0035060">
    <property type="term" value="C:brahma complex"/>
    <property type="evidence" value="ECO:0007669"/>
    <property type="project" value="InterPro"/>
</dbReference>
<protein>
    <recommendedName>
        <fullName evidence="5">ARID domain-containing protein</fullName>
    </recommendedName>
</protein>
<feature type="compositionally biased region" description="Polar residues" evidence="4">
    <location>
        <begin position="186"/>
        <end position="236"/>
    </location>
</feature>
<dbReference type="InterPro" id="IPR033388">
    <property type="entry name" value="BAF250_C"/>
</dbReference>
<feature type="domain" description="ARID" evidence="5">
    <location>
        <begin position="331"/>
        <end position="426"/>
    </location>
</feature>
<feature type="compositionally biased region" description="Low complexity" evidence="4">
    <location>
        <begin position="291"/>
        <end position="303"/>
    </location>
</feature>